<dbReference type="AlphaFoldDB" id="A0A813HRD6"/>
<feature type="region of interest" description="Disordered" evidence="1">
    <location>
        <begin position="809"/>
        <end position="832"/>
    </location>
</feature>
<evidence type="ECO:0000313" key="2">
    <source>
        <dbReference type="EMBL" id="CAE8640301.1"/>
    </source>
</evidence>
<keyword evidence="3" id="KW-1185">Reference proteome</keyword>
<evidence type="ECO:0000313" key="3">
    <source>
        <dbReference type="Proteomes" id="UP000654075"/>
    </source>
</evidence>
<gene>
    <name evidence="2" type="ORF">PGLA1383_LOCUS55199</name>
</gene>
<feature type="compositionally biased region" description="Basic and acidic residues" evidence="1">
    <location>
        <begin position="810"/>
        <end position="821"/>
    </location>
</feature>
<comment type="caution">
    <text evidence="2">The sequence shown here is derived from an EMBL/GenBank/DDBJ whole genome shotgun (WGS) entry which is preliminary data.</text>
</comment>
<accession>A0A813HRD6</accession>
<dbReference type="Proteomes" id="UP000654075">
    <property type="component" value="Unassembled WGS sequence"/>
</dbReference>
<protein>
    <submittedName>
        <fullName evidence="2">Uncharacterized protein</fullName>
    </submittedName>
</protein>
<dbReference type="OrthoDB" id="441335at2759"/>
<organism evidence="2 3">
    <name type="scientific">Polarella glacialis</name>
    <name type="common">Dinoflagellate</name>
    <dbReference type="NCBI Taxonomy" id="89957"/>
    <lineage>
        <taxon>Eukaryota</taxon>
        <taxon>Sar</taxon>
        <taxon>Alveolata</taxon>
        <taxon>Dinophyceae</taxon>
        <taxon>Suessiales</taxon>
        <taxon>Suessiaceae</taxon>
        <taxon>Polarella</taxon>
    </lineage>
</organism>
<reference evidence="2" key="1">
    <citation type="submission" date="2021-02" db="EMBL/GenBank/DDBJ databases">
        <authorList>
            <person name="Dougan E. K."/>
            <person name="Rhodes N."/>
            <person name="Thang M."/>
            <person name="Chan C."/>
        </authorList>
    </citation>
    <scope>NUCLEOTIDE SEQUENCE</scope>
</reference>
<proteinExistence type="predicted"/>
<sequence>MSDLGRASEKFSGFFNFSFALQSPEQEAARAAEMLLVVSSTLQPYGRSRSKCEDVDAVPLTPAEKKLLRSTAPSANVAKTVIADRIKWKHGPSFNPDPFLSDPLLRAAFNDPTVLKKPVEQWPRLPKAKVNATKEELLKLAAKWDDKGALLILAACEVPAEERVGIFAIYKDEDFDRFILNPTVVNSRHHVLSAATKALAAGPLLTGLTLMPGEEFLYNSDDLEEFYYTFHVSPLRARRNAIGFVFEDSELHHLAAWTPELTGQRVLLCLSSLAMGDNLAVELAQHSHTNVLRYLCGSMLPEETIRYRYPIPRGPFFELLAIDDHISLQKISGEELTSLEPSSARRDVQVFALADKAYKTVGMHQHSGKRRRDQSRGTLLGADFDGSAGRVSAPRERIILLMLITVRILRSGWLGLRDEQLPCDDYPVASASYEPQLMPPAPARSLSEGYLWDAIEIFRGAGNWSASLTRVGLRVHQGVEFSRLGQGRLAGGGDILDYACMQELMALALRNVIREWQFDPPCMTFGTLRRPRIRSKACPGGFDMSDPLTHMHNQMAWRTAFLVLLVLRRGGYVGCEQPGNSVMVYMHIFKVLVMLGCAHECTCQYRNCHFIVEGSFTPEKLAEFEQRCPGGSKAVYGVSPRPGQSVSSFSAQYPIALTDRMAAGSLAAARGHCQAMSTSARAASLTLVGLDSAAAQPLVAAERSAFRAWYDDPLWVGELSNCLDFKLLFQYKFKQSGHVNVLEMRNYKAWLKHSAKAHPNSKVLSFLDSRVVMGAAAKGRSSSHARSRVLQGSLGYVIGGGLYPGALHTYSKDNRGDEPSRQRPVRGPSLPTPTWLSELHAGRYEAFDLVLNTDRFSRVYAKWARLISRTLIKHLHDANFDLGAPGLERTHHPWAAFDSTLGYPGEGPREEFGHWRQFMQPAWRIDQKWQLQEPGECRAVLPFPALKAVISLALLWGWHSWAAVTLMGFVSMAAAC</sequence>
<dbReference type="EMBL" id="CAJNNV010032548">
    <property type="protein sequence ID" value="CAE8640301.1"/>
    <property type="molecule type" value="Genomic_DNA"/>
</dbReference>
<evidence type="ECO:0000256" key="1">
    <source>
        <dbReference type="SAM" id="MobiDB-lite"/>
    </source>
</evidence>
<name>A0A813HRD6_POLGL</name>